<comment type="caution">
    <text evidence="7">The sequence shown here is derived from an EMBL/GenBank/DDBJ whole genome shotgun (WGS) entry which is preliminary data.</text>
</comment>
<name>A0A841GK15_9GAMM</name>
<feature type="transmembrane region" description="Helical" evidence="6">
    <location>
        <begin position="20"/>
        <end position="40"/>
    </location>
</feature>
<dbReference type="GO" id="GO:0005886">
    <property type="term" value="C:plasma membrane"/>
    <property type="evidence" value="ECO:0007669"/>
    <property type="project" value="UniProtKB-SubCell"/>
</dbReference>
<evidence type="ECO:0000256" key="2">
    <source>
        <dbReference type="ARBA" id="ARBA00022475"/>
    </source>
</evidence>
<dbReference type="PANTHER" id="PTHR33545">
    <property type="entry name" value="UPF0750 MEMBRANE PROTEIN YITT-RELATED"/>
    <property type="match status" value="1"/>
</dbReference>
<proteinExistence type="predicted"/>
<protein>
    <submittedName>
        <fullName evidence="7">Uncharacterized membrane-anchored protein YitT (DUF2179 family)</fullName>
    </submittedName>
</protein>
<evidence type="ECO:0000256" key="5">
    <source>
        <dbReference type="ARBA" id="ARBA00023136"/>
    </source>
</evidence>
<sequence length="205" mass="22919">MSSQQMAAVPLTHRIYEDLFAIVIGTSMVSFGVILLKQAGALTGSIAGLAFLLHYLTHTAFGVFFFLLNLPFYYLAIRRMGWPFTIKTFTAVASVSVFSEWHPLFIHIDLINPFYAAIFGNVLMGVGFIVLFRHKMSLGGINVLALYLQEKGLIKAGKLQMLIDTLVLFASFFIVDMQMLIASLIGAFIMNMIITINHRPERYLG</sequence>
<keyword evidence="8" id="KW-1185">Reference proteome</keyword>
<reference evidence="7 8" key="1">
    <citation type="submission" date="2020-08" db="EMBL/GenBank/DDBJ databases">
        <title>Genomic Encyclopedia of Type Strains, Phase IV (KMG-IV): sequencing the most valuable type-strain genomes for metagenomic binning, comparative biology and taxonomic classification.</title>
        <authorList>
            <person name="Goeker M."/>
        </authorList>
    </citation>
    <scope>NUCLEOTIDE SEQUENCE [LARGE SCALE GENOMIC DNA]</scope>
    <source>
        <strain evidence="7 8">DSM 22975</strain>
    </source>
</reference>
<evidence type="ECO:0000256" key="6">
    <source>
        <dbReference type="SAM" id="Phobius"/>
    </source>
</evidence>
<evidence type="ECO:0000313" key="8">
    <source>
        <dbReference type="Proteomes" id="UP000585721"/>
    </source>
</evidence>
<accession>A0A841GK15</accession>
<feature type="transmembrane region" description="Helical" evidence="6">
    <location>
        <begin position="114"/>
        <end position="132"/>
    </location>
</feature>
<keyword evidence="2" id="KW-1003">Cell membrane</keyword>
<evidence type="ECO:0000313" key="7">
    <source>
        <dbReference type="EMBL" id="MBB6055140.1"/>
    </source>
</evidence>
<dbReference type="Pfam" id="PF02588">
    <property type="entry name" value="YitT_membrane"/>
    <property type="match status" value="1"/>
</dbReference>
<dbReference type="InterPro" id="IPR003740">
    <property type="entry name" value="YitT"/>
</dbReference>
<organism evidence="7 8">
    <name type="scientific">Tolumonas osonensis</name>
    <dbReference type="NCBI Taxonomy" id="675874"/>
    <lineage>
        <taxon>Bacteria</taxon>
        <taxon>Pseudomonadati</taxon>
        <taxon>Pseudomonadota</taxon>
        <taxon>Gammaproteobacteria</taxon>
        <taxon>Aeromonadales</taxon>
        <taxon>Aeromonadaceae</taxon>
        <taxon>Tolumonas</taxon>
    </lineage>
</organism>
<dbReference type="RefSeq" id="WP_223157781.1">
    <property type="nucleotide sequence ID" value="NZ_JACHGR010000003.1"/>
</dbReference>
<keyword evidence="4 6" id="KW-1133">Transmembrane helix</keyword>
<feature type="transmembrane region" description="Helical" evidence="6">
    <location>
        <begin position="52"/>
        <end position="76"/>
    </location>
</feature>
<dbReference type="EMBL" id="JACHGR010000003">
    <property type="protein sequence ID" value="MBB6055140.1"/>
    <property type="molecule type" value="Genomic_DNA"/>
</dbReference>
<comment type="subcellular location">
    <subcellularLocation>
        <location evidence="1">Cell membrane</location>
        <topology evidence="1">Multi-pass membrane protein</topology>
    </subcellularLocation>
</comment>
<evidence type="ECO:0000256" key="1">
    <source>
        <dbReference type="ARBA" id="ARBA00004651"/>
    </source>
</evidence>
<evidence type="ECO:0000256" key="4">
    <source>
        <dbReference type="ARBA" id="ARBA00022989"/>
    </source>
</evidence>
<dbReference type="AlphaFoldDB" id="A0A841GK15"/>
<dbReference type="Proteomes" id="UP000585721">
    <property type="component" value="Unassembled WGS sequence"/>
</dbReference>
<evidence type="ECO:0000256" key="3">
    <source>
        <dbReference type="ARBA" id="ARBA00022692"/>
    </source>
</evidence>
<keyword evidence="5 6" id="KW-0472">Membrane</keyword>
<keyword evidence="3 6" id="KW-0812">Transmembrane</keyword>
<dbReference type="PANTHER" id="PTHR33545:SF5">
    <property type="entry name" value="UPF0750 MEMBRANE PROTEIN YITT"/>
    <property type="match status" value="1"/>
</dbReference>
<gene>
    <name evidence="7" type="ORF">HNR75_001022</name>
</gene>
<dbReference type="InterPro" id="IPR051461">
    <property type="entry name" value="UPF0750_membrane"/>
</dbReference>